<dbReference type="EC" id="2.4.99.12" evidence="4 11"/>
<keyword evidence="11" id="KW-1003">Cell membrane</keyword>
<dbReference type="UniPathway" id="UPA00958"/>
<proteinExistence type="inferred from homology"/>
<dbReference type="Gene3D" id="3.40.50.11720">
    <property type="entry name" value="3-Deoxy-D-manno-octulosonic-acid transferase, N-terminal domain"/>
    <property type="match status" value="1"/>
</dbReference>
<comment type="caution">
    <text evidence="13">The sequence shown here is derived from an EMBL/GenBank/DDBJ whole genome shotgun (WGS) entry which is preliminary data.</text>
</comment>
<dbReference type="InterPro" id="IPR039901">
    <property type="entry name" value="Kdotransferase"/>
</dbReference>
<comment type="pathway">
    <text evidence="2 11">Bacterial outer membrane biogenesis; LPS core biosynthesis.</text>
</comment>
<comment type="similarity">
    <text evidence="3">Belongs to the glycosyltransferase group 1 family. Glycosyltransferase 30 subfamily.</text>
</comment>
<comment type="catalytic activity">
    <reaction evidence="8 11">
        <text>lipid IVA (E. coli) + CMP-3-deoxy-beta-D-manno-octulosonate = alpha-Kdo-(2-&gt;6)-lipid IVA (E. coli) + CMP + H(+)</text>
        <dbReference type="Rhea" id="RHEA:28066"/>
        <dbReference type="ChEBI" id="CHEBI:15378"/>
        <dbReference type="ChEBI" id="CHEBI:58603"/>
        <dbReference type="ChEBI" id="CHEBI:60364"/>
        <dbReference type="ChEBI" id="CHEBI:60377"/>
        <dbReference type="ChEBI" id="CHEBI:85987"/>
        <dbReference type="EC" id="2.4.99.12"/>
    </reaction>
</comment>
<dbReference type="PANTHER" id="PTHR42755">
    <property type="entry name" value="3-DEOXY-MANNO-OCTULOSONATE CYTIDYLYLTRANSFERASE"/>
    <property type="match status" value="1"/>
</dbReference>
<dbReference type="Pfam" id="PF04413">
    <property type="entry name" value="Glycos_transf_N"/>
    <property type="match status" value="1"/>
</dbReference>
<evidence type="ECO:0000256" key="10">
    <source>
        <dbReference type="PIRSR" id="PIRSR639901-2"/>
    </source>
</evidence>
<dbReference type="GO" id="GO:0043842">
    <property type="term" value="F:Kdo transferase activity"/>
    <property type="evidence" value="ECO:0007669"/>
    <property type="project" value="UniProtKB-EC"/>
</dbReference>
<dbReference type="InterPro" id="IPR007507">
    <property type="entry name" value="Glycos_transf_N"/>
</dbReference>
<evidence type="ECO:0000256" key="1">
    <source>
        <dbReference type="ARBA" id="ARBA00004388"/>
    </source>
</evidence>
<comment type="function">
    <text evidence="11">Involved in lipopolysaccharide (LPS) biosynthesis. Catalyzes the transfer of 3-deoxy-D-manno-octulosonate (Kdo) residue(s) from CMP-Kdo to lipid IV(A), the tetraacyldisaccharide-1,4'-bisphosphate precursor of lipid A.</text>
</comment>
<evidence type="ECO:0000256" key="5">
    <source>
        <dbReference type="ARBA" id="ARBA00019077"/>
    </source>
</evidence>
<dbReference type="GO" id="GO:0009245">
    <property type="term" value="P:lipid A biosynthetic process"/>
    <property type="evidence" value="ECO:0007669"/>
    <property type="project" value="TreeGrafter"/>
</dbReference>
<evidence type="ECO:0000256" key="11">
    <source>
        <dbReference type="RuleBase" id="RU365103"/>
    </source>
</evidence>
<feature type="domain" description="3-deoxy-D-manno-octulosonic-acid transferase N-terminal" evidence="12">
    <location>
        <begin position="47"/>
        <end position="213"/>
    </location>
</feature>
<dbReference type="EMBL" id="DSOK01000083">
    <property type="protein sequence ID" value="HEN14352.1"/>
    <property type="molecule type" value="Genomic_DNA"/>
</dbReference>
<evidence type="ECO:0000256" key="2">
    <source>
        <dbReference type="ARBA" id="ARBA00004713"/>
    </source>
</evidence>
<sequence length="437" mass="48905">MPVLAVLLDAIYALVLLAATPWLAYRRWVQRKPVAGLRQKLTGRIVRPHPDRPCVWFHAVSVGEVLQLPTLVAEFLARHPGWEVVITTTTGTGFDVARQKLPQHTVAYWPLDFRRSVTTALHTVRPDLVVLVELELWPNFLLAAHRLGVPVVLANARLSAKSYRGYRWLKPLLRPILQTLAQVAAQTEEYANRLIDLGVPADRVTVTGNIKYDRVQSDRRNPKTRELRSEFGLAEDATVFIAGSTQDPEERYALDAYLALRDEFPALRLVIVPRHKERFDDVAEWIASRGLPLVRRSGKTANPPATNERPILLLDTLGELAACWGLADIAFVGGSLTNRGGQNMLEPAGYGAAVLFGPNTWNFRDIVEQLLSRDAAVVVGDQHELRETVRRLLRDPTERQRLGTAARVFVHTQQGATRITLEVIDAALPRLRTRCAA</sequence>
<feature type="active site" description="Proton acceptor" evidence="9">
    <location>
        <position position="64"/>
    </location>
</feature>
<keyword evidence="6 11" id="KW-0808">Transferase</keyword>
<feature type="site" description="Transition state stabilizer" evidence="10">
    <location>
        <position position="211"/>
    </location>
</feature>
<evidence type="ECO:0000313" key="13">
    <source>
        <dbReference type="EMBL" id="HEN14352.1"/>
    </source>
</evidence>
<evidence type="ECO:0000259" key="12">
    <source>
        <dbReference type="Pfam" id="PF04413"/>
    </source>
</evidence>
<organism evidence="13">
    <name type="scientific">Schlesneria paludicola</name>
    <dbReference type="NCBI Taxonomy" id="360056"/>
    <lineage>
        <taxon>Bacteria</taxon>
        <taxon>Pseudomonadati</taxon>
        <taxon>Planctomycetota</taxon>
        <taxon>Planctomycetia</taxon>
        <taxon>Planctomycetales</taxon>
        <taxon>Planctomycetaceae</taxon>
        <taxon>Schlesneria</taxon>
    </lineage>
</organism>
<evidence type="ECO:0000256" key="4">
    <source>
        <dbReference type="ARBA" id="ARBA00012621"/>
    </source>
</evidence>
<feature type="site" description="Transition state stabilizer" evidence="10">
    <location>
        <position position="133"/>
    </location>
</feature>
<gene>
    <name evidence="13" type="ORF">ENQ76_02635</name>
</gene>
<dbReference type="FunFam" id="3.40.50.2000:FF:000032">
    <property type="entry name" value="3-deoxy-D-manno-octulosonic acid transferase"/>
    <property type="match status" value="1"/>
</dbReference>
<dbReference type="SUPFAM" id="SSF53756">
    <property type="entry name" value="UDP-Glycosyltransferase/glycogen phosphorylase"/>
    <property type="match status" value="1"/>
</dbReference>
<evidence type="ECO:0000256" key="6">
    <source>
        <dbReference type="ARBA" id="ARBA00022679"/>
    </source>
</evidence>
<dbReference type="GO" id="GO:0005886">
    <property type="term" value="C:plasma membrane"/>
    <property type="evidence" value="ECO:0007669"/>
    <property type="project" value="UniProtKB-SubCell"/>
</dbReference>
<reference evidence="13" key="1">
    <citation type="journal article" date="2020" name="mSystems">
        <title>Genome- and Community-Level Interaction Insights into Carbon Utilization and Element Cycling Functions of Hydrothermarchaeota in Hydrothermal Sediment.</title>
        <authorList>
            <person name="Zhou Z."/>
            <person name="Liu Y."/>
            <person name="Xu W."/>
            <person name="Pan J."/>
            <person name="Luo Z.H."/>
            <person name="Li M."/>
        </authorList>
    </citation>
    <scope>NUCLEOTIDE SEQUENCE [LARGE SCALE GENOMIC DNA]</scope>
    <source>
        <strain evidence="13">SpSt-339</strain>
    </source>
</reference>
<dbReference type="InterPro" id="IPR038107">
    <property type="entry name" value="Glycos_transf_N_sf"/>
</dbReference>
<dbReference type="FunFam" id="3.40.50.11720:FF:000001">
    <property type="entry name" value="3-deoxy-D-manno-octulosonic acid transferase"/>
    <property type="match status" value="1"/>
</dbReference>
<evidence type="ECO:0000256" key="7">
    <source>
        <dbReference type="ARBA" id="ARBA00031445"/>
    </source>
</evidence>
<dbReference type="Gene3D" id="3.40.50.2000">
    <property type="entry name" value="Glycogen Phosphorylase B"/>
    <property type="match status" value="1"/>
</dbReference>
<dbReference type="GO" id="GO:0009244">
    <property type="term" value="P:lipopolysaccharide core region biosynthetic process"/>
    <property type="evidence" value="ECO:0007669"/>
    <property type="project" value="UniProtKB-UniRule"/>
</dbReference>
<keyword evidence="11" id="KW-0448">Lipopolysaccharide biosynthesis</keyword>
<name>A0A7C2NZB4_9PLAN</name>
<comment type="subcellular location">
    <subcellularLocation>
        <location evidence="1">Cell inner membrane</location>
        <topology evidence="1">Single-pass membrane protein</topology>
        <orientation evidence="1">Cytoplasmic side</orientation>
    </subcellularLocation>
    <subcellularLocation>
        <location evidence="11">Cell membrane</location>
    </subcellularLocation>
</comment>
<dbReference type="AlphaFoldDB" id="A0A7C2NZB4"/>
<evidence type="ECO:0000256" key="9">
    <source>
        <dbReference type="PIRSR" id="PIRSR639901-1"/>
    </source>
</evidence>
<protein>
    <recommendedName>
        <fullName evidence="5 11">3-deoxy-D-manno-octulosonic acid transferase</fullName>
        <shortName evidence="11">Kdo transferase</shortName>
        <ecNumber evidence="4 11">2.4.99.12</ecNumber>
    </recommendedName>
    <alternativeName>
        <fullName evidence="7 11">Lipid IV(A) 3-deoxy-D-manno-octulosonic acid transferase</fullName>
    </alternativeName>
</protein>
<accession>A0A7C2NZB4</accession>
<evidence type="ECO:0000256" key="8">
    <source>
        <dbReference type="ARBA" id="ARBA00049183"/>
    </source>
</evidence>
<keyword evidence="11" id="KW-0472">Membrane</keyword>
<dbReference type="PANTHER" id="PTHR42755:SF1">
    <property type="entry name" value="3-DEOXY-D-MANNO-OCTULOSONIC ACID TRANSFERASE, MITOCHONDRIAL-RELATED"/>
    <property type="match status" value="1"/>
</dbReference>
<evidence type="ECO:0000256" key="3">
    <source>
        <dbReference type="ARBA" id="ARBA00006380"/>
    </source>
</evidence>